<dbReference type="Pfam" id="PF13480">
    <property type="entry name" value="Acetyltransf_6"/>
    <property type="match status" value="1"/>
</dbReference>
<evidence type="ECO:0000313" key="2">
    <source>
        <dbReference type="EMBL" id="VAV93911.1"/>
    </source>
</evidence>
<dbReference type="AlphaFoldDB" id="A0A3B0RRG6"/>
<dbReference type="EMBL" id="UOEE01000174">
    <property type="protein sequence ID" value="VAV93911.1"/>
    <property type="molecule type" value="Genomic_DNA"/>
</dbReference>
<dbReference type="InterPro" id="IPR038740">
    <property type="entry name" value="BioF2-like_GNAT_dom"/>
</dbReference>
<dbReference type="SUPFAM" id="SSF55729">
    <property type="entry name" value="Acyl-CoA N-acyltransferases (Nat)"/>
    <property type="match status" value="1"/>
</dbReference>
<reference evidence="2" key="1">
    <citation type="submission" date="2018-06" db="EMBL/GenBank/DDBJ databases">
        <authorList>
            <person name="Zhirakovskaya E."/>
        </authorList>
    </citation>
    <scope>NUCLEOTIDE SEQUENCE</scope>
</reference>
<dbReference type="Gene3D" id="3.40.630.30">
    <property type="match status" value="1"/>
</dbReference>
<dbReference type="InterPro" id="IPR016181">
    <property type="entry name" value="Acyl_CoA_acyltransferase"/>
</dbReference>
<proteinExistence type="predicted"/>
<gene>
    <name evidence="2" type="ORF">MNBD_ALPHA06-1756</name>
</gene>
<accession>A0A3B0RRG6</accession>
<organism evidence="2">
    <name type="scientific">hydrothermal vent metagenome</name>
    <dbReference type="NCBI Taxonomy" id="652676"/>
    <lineage>
        <taxon>unclassified sequences</taxon>
        <taxon>metagenomes</taxon>
        <taxon>ecological metagenomes</taxon>
    </lineage>
</organism>
<protein>
    <recommendedName>
        <fullName evidence="1">BioF2-like acetyltransferase domain-containing protein</fullName>
    </recommendedName>
</protein>
<feature type="domain" description="BioF2-like acetyltransferase" evidence="1">
    <location>
        <begin position="156"/>
        <end position="298"/>
    </location>
</feature>
<evidence type="ECO:0000259" key="1">
    <source>
        <dbReference type="Pfam" id="PF13480"/>
    </source>
</evidence>
<sequence>MLGEHYICKPDELSAEDRQRWLAVQQANPLWCSPFLHPQFAKIVYQARPDTRILIAKDQKGRRAWFAFHQLSGGLARPVGAPISDHQGMVQEPGFDIPIPELFAAAGIGALPFTAWSGTDAAMAASYNGQENTQLIDLSQGAETYFAAQQKQHHKYFKKMRQRARAVIRDHQSVELVTKPDDELLDVLFEWKHEQFTRTGKLDVLKVKWIREVLLGCYASTEPDFRAALFGYRVDGKWAAAELGLLANGIYHAWIVAYDPEFSRVSPGLLLLHGVIENCQQLGINQMDLGRGHDHYKKYYTSSNLPLQTGCLLQSGSAARQRKIVTAICNGFARLPLGKLGRLPSRLDGSLDYIAACHPKRSDQFGAFSDGIARKFRTKMQGNSS</sequence>
<name>A0A3B0RRG6_9ZZZZ</name>